<sequence>MQDFKNEIRELIKNKDFNGIRNQNWEEWQLADLADLLLGLENPNRAILFRLMPRNISANVFAYFDKEHKNSLLKDLTDEETRHLLANLRPDDRTSLFEEMPGQITQRLLNLLSHEDLKETRFLLGYPEESVGRLMTPEYVAVRPNWTAEQALEHIRIKGKDKETLNVIYVIDDNWKLIDGLEIHKFILANPNDKVEDIMNRSYFDLSAFDDREKAVWMMQRYDLFALPVVDSDGVLIGAVTFDDVFDVAQEEATEDFHKGAAVAPLKTSYREATVWELFRKRVGWLVVLVFVMLVASEVIASFEEVLASVIALAFFIPLLIDVGGNTGAQSATLMVRAIATDDIKTKEWAGPFMKEISVGAALGITMGLIVYAFGLWRGGIEIAMIVGLSMIAIVIVANLMGVILPFILSKFNADPAVASSPLITSIVDITGLLIYFGIAASILGF</sequence>
<dbReference type="NCBIfam" id="TIGR00400">
    <property type="entry name" value="mgtE"/>
    <property type="match status" value="1"/>
</dbReference>
<dbReference type="Gene3D" id="1.10.357.20">
    <property type="entry name" value="SLC41 divalent cation transporters, integral membrane domain"/>
    <property type="match status" value="1"/>
</dbReference>
<keyword evidence="7 9" id="KW-0472">Membrane</keyword>
<accession>A0A6I6DB65</accession>
<comment type="subunit">
    <text evidence="9">Homodimer.</text>
</comment>
<evidence type="ECO:0000313" key="11">
    <source>
        <dbReference type="EMBL" id="QGT98734.1"/>
    </source>
</evidence>
<dbReference type="GO" id="GO:0015095">
    <property type="term" value="F:magnesium ion transmembrane transporter activity"/>
    <property type="evidence" value="ECO:0007669"/>
    <property type="project" value="UniProtKB-UniRule"/>
</dbReference>
<evidence type="ECO:0000256" key="9">
    <source>
        <dbReference type="RuleBase" id="RU362011"/>
    </source>
</evidence>
<dbReference type="SMART" id="SM00924">
    <property type="entry name" value="MgtE_N"/>
    <property type="match status" value="1"/>
</dbReference>
<keyword evidence="9" id="KW-0479">Metal-binding</keyword>
<dbReference type="InterPro" id="IPR038076">
    <property type="entry name" value="MgtE_N_sf"/>
</dbReference>
<keyword evidence="3 9" id="KW-0813">Transport</keyword>
<dbReference type="PANTHER" id="PTHR43773:SF1">
    <property type="entry name" value="MAGNESIUM TRANSPORTER MGTE"/>
    <property type="match status" value="1"/>
</dbReference>
<dbReference type="Pfam" id="PF03448">
    <property type="entry name" value="MgtE_N"/>
    <property type="match status" value="1"/>
</dbReference>
<keyword evidence="6 9" id="KW-1133">Transmembrane helix</keyword>
<evidence type="ECO:0000256" key="4">
    <source>
        <dbReference type="ARBA" id="ARBA00022692"/>
    </source>
</evidence>
<keyword evidence="5 9" id="KW-0460">Magnesium</keyword>
<evidence type="ECO:0000256" key="2">
    <source>
        <dbReference type="ARBA" id="ARBA00009749"/>
    </source>
</evidence>
<evidence type="ECO:0000256" key="5">
    <source>
        <dbReference type="ARBA" id="ARBA00022842"/>
    </source>
</evidence>
<feature type="transmembrane region" description="Helical" evidence="9">
    <location>
        <begin position="306"/>
        <end position="325"/>
    </location>
</feature>
<proteinExistence type="inferred from homology"/>
<organism evidence="11 12">
    <name type="scientific">Candidatus Syntrophocurvum alkaliphilum</name>
    <dbReference type="NCBI Taxonomy" id="2293317"/>
    <lineage>
        <taxon>Bacteria</taxon>
        <taxon>Bacillati</taxon>
        <taxon>Bacillota</taxon>
        <taxon>Clostridia</taxon>
        <taxon>Eubacteriales</taxon>
        <taxon>Syntrophomonadaceae</taxon>
        <taxon>Candidatus Syntrophocurvum</taxon>
    </lineage>
</organism>
<comment type="similarity">
    <text evidence="2 9">Belongs to the SLC41A transporter family.</text>
</comment>
<dbReference type="SUPFAM" id="SSF54631">
    <property type="entry name" value="CBS-domain pair"/>
    <property type="match status" value="1"/>
</dbReference>
<evidence type="ECO:0000259" key="10">
    <source>
        <dbReference type="PROSITE" id="PS51371"/>
    </source>
</evidence>
<dbReference type="Gene3D" id="3.10.580.10">
    <property type="entry name" value="CBS-domain"/>
    <property type="match status" value="1"/>
</dbReference>
<dbReference type="CDD" id="cd04606">
    <property type="entry name" value="CBS_pair_Mg_transporter"/>
    <property type="match status" value="1"/>
</dbReference>
<dbReference type="InterPro" id="IPR006669">
    <property type="entry name" value="MgtE_transporter"/>
</dbReference>
<feature type="transmembrane region" description="Helical" evidence="9">
    <location>
        <begin position="421"/>
        <end position="444"/>
    </location>
</feature>
<dbReference type="Pfam" id="PF00571">
    <property type="entry name" value="CBS"/>
    <property type="match status" value="2"/>
</dbReference>
<gene>
    <name evidence="11" type="ORF">SYNTR_0141</name>
</gene>
<evidence type="ECO:0000256" key="7">
    <source>
        <dbReference type="ARBA" id="ARBA00023136"/>
    </source>
</evidence>
<dbReference type="Proteomes" id="UP000426444">
    <property type="component" value="Chromosome"/>
</dbReference>
<dbReference type="GO" id="GO:0046872">
    <property type="term" value="F:metal ion binding"/>
    <property type="evidence" value="ECO:0007669"/>
    <property type="project" value="UniProtKB-KW"/>
</dbReference>
<feature type="domain" description="CBS" evidence="10">
    <location>
        <begin position="199"/>
        <end position="255"/>
    </location>
</feature>
<dbReference type="KEGG" id="salq:SYNTR_0141"/>
<comment type="subcellular location">
    <subcellularLocation>
        <location evidence="9">Cell membrane</location>
        <topology evidence="9">Multi-pass membrane protein</topology>
    </subcellularLocation>
    <subcellularLocation>
        <location evidence="1">Membrane</location>
        <topology evidence="1">Multi-pass membrane protein</topology>
    </subcellularLocation>
</comment>
<protein>
    <recommendedName>
        <fullName evidence="9">Magnesium transporter MgtE</fullName>
    </recommendedName>
</protein>
<name>A0A6I6DB65_9FIRM</name>
<keyword evidence="12" id="KW-1185">Reference proteome</keyword>
<dbReference type="RefSeq" id="WP_156202698.1">
    <property type="nucleotide sequence ID" value="NZ_CP046457.1"/>
</dbReference>
<keyword evidence="9" id="KW-1003">Cell membrane</keyword>
<feature type="transmembrane region" description="Helical" evidence="9">
    <location>
        <begin position="383"/>
        <end position="409"/>
    </location>
</feature>
<keyword evidence="4 9" id="KW-0812">Transmembrane</keyword>
<dbReference type="InterPro" id="IPR036739">
    <property type="entry name" value="SLC41_membr_dom_sf"/>
</dbReference>
<dbReference type="Gene3D" id="1.25.60.10">
    <property type="entry name" value="MgtE N-terminal domain-like"/>
    <property type="match status" value="1"/>
</dbReference>
<dbReference type="InterPro" id="IPR000644">
    <property type="entry name" value="CBS_dom"/>
</dbReference>
<dbReference type="Pfam" id="PF01769">
    <property type="entry name" value="MgtE"/>
    <property type="match status" value="1"/>
</dbReference>
<evidence type="ECO:0000313" key="12">
    <source>
        <dbReference type="Proteomes" id="UP000426444"/>
    </source>
</evidence>
<dbReference type="InterPro" id="IPR006668">
    <property type="entry name" value="Mg_transptr_MgtE_intracell_dom"/>
</dbReference>
<reference evidence="12" key="1">
    <citation type="journal article" date="2019" name="Microbiology">
        <title>Complete Genome Sequence of an Uncultured Bacterium of the Candidate Phylum Bipolaricaulota.</title>
        <authorList>
            <person name="Kadnikov V.V."/>
            <person name="Mardanov A.V."/>
            <person name="Beletsky A.V."/>
            <person name="Frank Y.A."/>
            <person name="Karnachuk O.V."/>
            <person name="Ravin N.V."/>
        </authorList>
    </citation>
    <scope>NUCLEOTIDE SEQUENCE [LARGE SCALE GENOMIC DNA]</scope>
</reference>
<dbReference type="OrthoDB" id="9790355at2"/>
<evidence type="ECO:0000256" key="8">
    <source>
        <dbReference type="PROSITE-ProRule" id="PRU00703"/>
    </source>
</evidence>
<keyword evidence="8" id="KW-0129">CBS domain</keyword>
<dbReference type="PROSITE" id="PS51371">
    <property type="entry name" value="CBS"/>
    <property type="match status" value="1"/>
</dbReference>
<feature type="transmembrane region" description="Helical" evidence="9">
    <location>
        <begin position="357"/>
        <end position="377"/>
    </location>
</feature>
<dbReference type="InterPro" id="IPR046342">
    <property type="entry name" value="CBS_dom_sf"/>
</dbReference>
<comment type="function">
    <text evidence="9">Acts as a magnesium transporter.</text>
</comment>
<evidence type="ECO:0000256" key="1">
    <source>
        <dbReference type="ARBA" id="ARBA00004141"/>
    </source>
</evidence>
<dbReference type="AlphaFoldDB" id="A0A6I6DB65"/>
<feature type="transmembrane region" description="Helical" evidence="9">
    <location>
        <begin position="283"/>
        <end position="300"/>
    </location>
</feature>
<dbReference type="InterPro" id="IPR006667">
    <property type="entry name" value="SLC41_membr_dom"/>
</dbReference>
<dbReference type="SUPFAM" id="SSF161093">
    <property type="entry name" value="MgtE membrane domain-like"/>
    <property type="match status" value="1"/>
</dbReference>
<dbReference type="EMBL" id="CP046457">
    <property type="protein sequence ID" value="QGT98734.1"/>
    <property type="molecule type" value="Genomic_DNA"/>
</dbReference>
<dbReference type="GO" id="GO:0005886">
    <property type="term" value="C:plasma membrane"/>
    <property type="evidence" value="ECO:0007669"/>
    <property type="project" value="UniProtKB-SubCell"/>
</dbReference>
<dbReference type="PANTHER" id="PTHR43773">
    <property type="entry name" value="MAGNESIUM TRANSPORTER MGTE"/>
    <property type="match status" value="1"/>
</dbReference>
<evidence type="ECO:0000256" key="6">
    <source>
        <dbReference type="ARBA" id="ARBA00022989"/>
    </source>
</evidence>
<evidence type="ECO:0000256" key="3">
    <source>
        <dbReference type="ARBA" id="ARBA00022448"/>
    </source>
</evidence>
<dbReference type="SUPFAM" id="SSF158791">
    <property type="entry name" value="MgtE N-terminal domain-like"/>
    <property type="match status" value="1"/>
</dbReference>